<feature type="region of interest" description="Disordered" evidence="1">
    <location>
        <begin position="1"/>
        <end position="36"/>
    </location>
</feature>
<gene>
    <name evidence="2" type="ORF">PoB_005242700</name>
</gene>
<accession>A0AAV4C3V3</accession>
<reference evidence="2 3" key="1">
    <citation type="journal article" date="2021" name="Elife">
        <title>Chloroplast acquisition without the gene transfer in kleptoplastic sea slugs, Plakobranchus ocellatus.</title>
        <authorList>
            <person name="Maeda T."/>
            <person name="Takahashi S."/>
            <person name="Yoshida T."/>
            <person name="Shimamura S."/>
            <person name="Takaki Y."/>
            <person name="Nagai Y."/>
            <person name="Toyoda A."/>
            <person name="Suzuki Y."/>
            <person name="Arimoto A."/>
            <person name="Ishii H."/>
            <person name="Satoh N."/>
            <person name="Nishiyama T."/>
            <person name="Hasebe M."/>
            <person name="Maruyama T."/>
            <person name="Minagawa J."/>
            <person name="Obokata J."/>
            <person name="Shigenobu S."/>
        </authorList>
    </citation>
    <scope>NUCLEOTIDE SEQUENCE [LARGE SCALE GENOMIC DNA]</scope>
</reference>
<proteinExistence type="predicted"/>
<comment type="caution">
    <text evidence="2">The sequence shown here is derived from an EMBL/GenBank/DDBJ whole genome shotgun (WGS) entry which is preliminary data.</text>
</comment>
<dbReference type="EMBL" id="BLXT01005778">
    <property type="protein sequence ID" value="GFO25922.1"/>
    <property type="molecule type" value="Genomic_DNA"/>
</dbReference>
<evidence type="ECO:0000313" key="2">
    <source>
        <dbReference type="EMBL" id="GFO25922.1"/>
    </source>
</evidence>
<protein>
    <submittedName>
        <fullName evidence="2">Uncharacterized protein</fullName>
    </submittedName>
</protein>
<keyword evidence="3" id="KW-1185">Reference proteome</keyword>
<sequence length="82" mass="9004">MLTIFDHDNNDDDNDDDDDDDDDDVHDDDYNDDGTVHNKVISGFQALRQPRAPVAGLEPAKNDPCRYQGGLASHCATDAGEN</sequence>
<dbReference type="Proteomes" id="UP000735302">
    <property type="component" value="Unassembled WGS sequence"/>
</dbReference>
<dbReference type="AlphaFoldDB" id="A0AAV4C3V3"/>
<organism evidence="2 3">
    <name type="scientific">Plakobranchus ocellatus</name>
    <dbReference type="NCBI Taxonomy" id="259542"/>
    <lineage>
        <taxon>Eukaryota</taxon>
        <taxon>Metazoa</taxon>
        <taxon>Spiralia</taxon>
        <taxon>Lophotrochozoa</taxon>
        <taxon>Mollusca</taxon>
        <taxon>Gastropoda</taxon>
        <taxon>Heterobranchia</taxon>
        <taxon>Euthyneura</taxon>
        <taxon>Panpulmonata</taxon>
        <taxon>Sacoglossa</taxon>
        <taxon>Placobranchoidea</taxon>
        <taxon>Plakobranchidae</taxon>
        <taxon>Plakobranchus</taxon>
    </lineage>
</organism>
<evidence type="ECO:0000256" key="1">
    <source>
        <dbReference type="SAM" id="MobiDB-lite"/>
    </source>
</evidence>
<feature type="compositionally biased region" description="Acidic residues" evidence="1">
    <location>
        <begin position="9"/>
        <end position="32"/>
    </location>
</feature>
<evidence type="ECO:0000313" key="3">
    <source>
        <dbReference type="Proteomes" id="UP000735302"/>
    </source>
</evidence>
<name>A0AAV4C3V3_9GAST</name>